<evidence type="ECO:0000313" key="3">
    <source>
        <dbReference type="Proteomes" id="UP000187283"/>
    </source>
</evidence>
<comment type="caution">
    <text evidence="2">The sequence shown here is derived from an EMBL/GenBank/DDBJ whole genome shotgun (WGS) entry which is preliminary data.</text>
</comment>
<feature type="region of interest" description="Disordered" evidence="1">
    <location>
        <begin position="26"/>
        <end position="65"/>
    </location>
</feature>
<gene>
    <name evidence="2" type="ORF">AYI70_g7203</name>
</gene>
<dbReference type="AlphaFoldDB" id="A0A1R1XLN5"/>
<dbReference type="STRING" id="133412.A0A1R1XLN5"/>
<accession>A0A1R1XLN5</accession>
<evidence type="ECO:0000256" key="1">
    <source>
        <dbReference type="SAM" id="MobiDB-lite"/>
    </source>
</evidence>
<evidence type="ECO:0000313" key="2">
    <source>
        <dbReference type="EMBL" id="OMJ15543.1"/>
    </source>
</evidence>
<proteinExistence type="predicted"/>
<protein>
    <submittedName>
        <fullName evidence="2">Uncharacterized protein</fullName>
    </submittedName>
</protein>
<dbReference type="OrthoDB" id="10687406at2759"/>
<reference evidence="2 3" key="1">
    <citation type="submission" date="2017-01" db="EMBL/GenBank/DDBJ databases">
        <authorList>
            <person name="Mah S.A."/>
            <person name="Swanson W.J."/>
            <person name="Moy G.W."/>
            <person name="Vacquier V.D."/>
        </authorList>
    </citation>
    <scope>NUCLEOTIDE SEQUENCE [LARGE SCALE GENOMIC DNA]</scope>
    <source>
        <strain evidence="2 3">GSMNP</strain>
    </source>
</reference>
<feature type="region of interest" description="Disordered" evidence="1">
    <location>
        <begin position="146"/>
        <end position="165"/>
    </location>
</feature>
<organism evidence="2 3">
    <name type="scientific">Smittium culicis</name>
    <dbReference type="NCBI Taxonomy" id="133412"/>
    <lineage>
        <taxon>Eukaryota</taxon>
        <taxon>Fungi</taxon>
        <taxon>Fungi incertae sedis</taxon>
        <taxon>Zoopagomycota</taxon>
        <taxon>Kickxellomycotina</taxon>
        <taxon>Harpellomycetes</taxon>
        <taxon>Harpellales</taxon>
        <taxon>Legeriomycetaceae</taxon>
        <taxon>Smittium</taxon>
    </lineage>
</organism>
<keyword evidence="3" id="KW-1185">Reference proteome</keyword>
<feature type="non-terminal residue" evidence="2">
    <location>
        <position position="486"/>
    </location>
</feature>
<name>A0A1R1XLN5_9FUNG</name>
<dbReference type="Proteomes" id="UP000187283">
    <property type="component" value="Unassembled WGS sequence"/>
</dbReference>
<sequence>METPNRSYEDPSIWDFDVPKIYDFANTPGAGTDTWFDKRKDTPYKKRTDLDSESEEDNTSVDMSPDLDLRIENFNDECVFSPIDTKNSKQDQSPIPEIFRKTPLKSAFYDKNGINLLNSPHSANSSSNKSGKKSIKFSQNIDIIANSPLATPNKPDSDSDSSSVGTLLEPQLSSFSVPVINNYQENIDIHSLTTNNELGNLAHLEKSIAQTHTTYNNPTQISVQPPTSNNKFASPLNRLRKRLRIERHSLTPFSRAKKSPLLKKKVLFRTSSPIDPLKPNIVNNIHSTSKWEIKDTPKKNVLKSAMKKTGTYSQDLSPINKPNFEFGTTTHNLSTYDTYETGNLVLKNDLPISPENSNTFDTSNLNINFSVKKSCLKSNRKLKSSKKVGFSSKSELLDSQNILKTPSTVEREAFNDFLEFDSLSSSLPSPKPIKNSFVQQLVTSKSQQFQEAIIPTTQIHNPTLKRNIDTIDNITNSSTDINDNNQ</sequence>
<feature type="compositionally biased region" description="Basic and acidic residues" evidence="1">
    <location>
        <begin position="35"/>
        <end position="50"/>
    </location>
</feature>
<dbReference type="EMBL" id="LSSN01002641">
    <property type="protein sequence ID" value="OMJ15543.1"/>
    <property type="molecule type" value="Genomic_DNA"/>
</dbReference>